<dbReference type="InterPro" id="IPR045863">
    <property type="entry name" value="CorA_TM1_TM2"/>
</dbReference>
<feature type="region of interest" description="Disordered" evidence="5">
    <location>
        <begin position="1"/>
        <end position="40"/>
    </location>
</feature>
<evidence type="ECO:0000256" key="4">
    <source>
        <dbReference type="ARBA" id="ARBA00023136"/>
    </source>
</evidence>
<feature type="transmembrane region" description="Helical" evidence="6">
    <location>
        <begin position="252"/>
        <end position="269"/>
    </location>
</feature>
<evidence type="ECO:0000313" key="8">
    <source>
        <dbReference type="EMBL" id="WPB06530.1"/>
    </source>
</evidence>
<evidence type="ECO:0000313" key="7">
    <source>
        <dbReference type="EMBL" id="PIA92297.1"/>
    </source>
</evidence>
<keyword evidence="3 6" id="KW-1133">Transmembrane helix</keyword>
<dbReference type="GO" id="GO:0016020">
    <property type="term" value="C:membrane"/>
    <property type="evidence" value="ECO:0007669"/>
    <property type="project" value="UniProtKB-SubCell"/>
</dbReference>
<gene>
    <name evidence="7" type="ORF">CB0940_09180</name>
    <name evidence="8" type="ORF">RHO25_011187</name>
</gene>
<accession>A0A2G5HIA8</accession>
<feature type="transmembrane region" description="Helical" evidence="6">
    <location>
        <begin position="593"/>
        <end position="616"/>
    </location>
</feature>
<comment type="subcellular location">
    <subcellularLocation>
        <location evidence="1">Membrane</location>
        <topology evidence="1">Multi-pass membrane protein</topology>
    </subcellularLocation>
</comment>
<reference evidence="7 9" key="1">
    <citation type="submission" date="2015-10" db="EMBL/GenBank/DDBJ databases">
        <title>The cercosporin biosynthetic gene cluster was horizontally transferred to several fungal lineages and shown to be expanded in Cercospora beticola based on microsynteny with recipient genomes.</title>
        <authorList>
            <person name="De Jonge R."/>
            <person name="Ebert M.K."/>
            <person name="Suttle J.C."/>
            <person name="Jurick Ii W.M."/>
            <person name="Secor G.A."/>
            <person name="Thomma B.P."/>
            <person name="Van De Peer Y."/>
            <person name="Bolton M.D."/>
        </authorList>
    </citation>
    <scope>NUCLEOTIDE SEQUENCE [LARGE SCALE GENOMIC DNA]</scope>
    <source>
        <strain evidence="7 9">09-40</strain>
    </source>
</reference>
<evidence type="ECO:0000256" key="6">
    <source>
        <dbReference type="SAM" id="Phobius"/>
    </source>
</evidence>
<evidence type="ECO:0000256" key="3">
    <source>
        <dbReference type="ARBA" id="ARBA00022989"/>
    </source>
</evidence>
<keyword evidence="10" id="KW-1185">Reference proteome</keyword>
<evidence type="ECO:0000256" key="1">
    <source>
        <dbReference type="ARBA" id="ARBA00004141"/>
    </source>
</evidence>
<dbReference type="InterPro" id="IPR002523">
    <property type="entry name" value="MgTranspt_CorA/ZnTranspt_ZntB"/>
</dbReference>
<proteinExistence type="predicted"/>
<dbReference type="Proteomes" id="UP001302367">
    <property type="component" value="Chromosome 7"/>
</dbReference>
<evidence type="ECO:0000313" key="9">
    <source>
        <dbReference type="Proteomes" id="UP000230605"/>
    </source>
</evidence>
<dbReference type="Proteomes" id="UP000230605">
    <property type="component" value="Chromosome 7"/>
</dbReference>
<dbReference type="SUPFAM" id="SSF144083">
    <property type="entry name" value="Magnesium transport protein CorA, transmembrane region"/>
    <property type="match status" value="1"/>
</dbReference>
<keyword evidence="4 6" id="KW-0472">Membrane</keyword>
<organism evidence="7 9">
    <name type="scientific">Cercospora beticola</name>
    <name type="common">Sugarbeet leaf spot fungus</name>
    <dbReference type="NCBI Taxonomy" id="122368"/>
    <lineage>
        <taxon>Eukaryota</taxon>
        <taxon>Fungi</taxon>
        <taxon>Dikarya</taxon>
        <taxon>Ascomycota</taxon>
        <taxon>Pezizomycotina</taxon>
        <taxon>Dothideomycetes</taxon>
        <taxon>Dothideomycetidae</taxon>
        <taxon>Mycosphaerellales</taxon>
        <taxon>Mycosphaerellaceae</taxon>
        <taxon>Cercospora</taxon>
    </lineage>
</organism>
<name>A0A2G5HIA8_CERBT</name>
<dbReference type="EMBL" id="LKMD01000106">
    <property type="protein sequence ID" value="PIA92297.1"/>
    <property type="molecule type" value="Genomic_DNA"/>
</dbReference>
<dbReference type="Pfam" id="PF01544">
    <property type="entry name" value="CorA"/>
    <property type="match status" value="1"/>
</dbReference>
<sequence length="618" mass="69734">MSDEVPSPTARMYSVNRQESPQPDLDLERQSLPHTTDGALDPGDLLEECVASGHGVAGAECACDCPSHEPNYTRADFMDPERIKVLSWQDSVKRNDNVEDAKIVLIQRPDSSTEDTFTHDLGVRGEFFSEHAADTLRDWNITADGTHNWWHIAGSMTPGPLIRFHPGVGEVACSFLPFAATSKEITLAVESFRPAASGDDSIEPDRSIYTAQRAFRMHRCRLIVLSSGQFLPRWERPSRFVVFLYRLKTVEVWITAPFLLPFVLLYIFLKIVRPSAPDFFEIMFRRPKPLGRQRISKSYHETTFENTRWKTEPMLTQVLGMRKQMSLFKFNWNWVSVERHLAILEIIRDFHCRPDAVDSDKRLSEWALSAHLNYFAWNEVVRGIQEESDWLREHAIESPGQELLARLNTCRSLLAKLKKQLSGGRDKNEILGLSWLQAHMVGLEKLDDGVQREEVTVQSHMSDGETTKGATVASMDEQQSNENGGEPQTSDHAQADKEASTLGDLNDEDNLTPLNIDHKYIGIKADLEKLEDEVQETFQLLAISIQIKDTGVARTQARRATALTVIATIYLPATLAVGAFGVNVQYLGGDLSIKWPIILFAALFAPSAIVLLFLFLRE</sequence>
<dbReference type="OrthoDB" id="3231000at2759"/>
<dbReference type="AlphaFoldDB" id="A0A2G5HIA8"/>
<feature type="compositionally biased region" description="Polar residues" evidence="5">
    <location>
        <begin position="476"/>
        <end position="492"/>
    </location>
</feature>
<dbReference type="GO" id="GO:0046873">
    <property type="term" value="F:metal ion transmembrane transporter activity"/>
    <property type="evidence" value="ECO:0007669"/>
    <property type="project" value="InterPro"/>
</dbReference>
<evidence type="ECO:0000256" key="2">
    <source>
        <dbReference type="ARBA" id="ARBA00022692"/>
    </source>
</evidence>
<dbReference type="Gene3D" id="1.20.58.340">
    <property type="entry name" value="Magnesium transport protein CorA, transmembrane region"/>
    <property type="match status" value="1"/>
</dbReference>
<reference evidence="8 10" key="2">
    <citation type="submission" date="2023-09" db="EMBL/GenBank/DDBJ databases">
        <title>Complete-Gapless Cercospora beticola genome.</title>
        <authorList>
            <person name="Wyatt N.A."/>
            <person name="Spanner R.E."/>
            <person name="Bolton M.D."/>
        </authorList>
    </citation>
    <scope>NUCLEOTIDE SEQUENCE [LARGE SCALE GENOMIC DNA]</scope>
    <source>
        <strain evidence="8">Cb09-40</strain>
    </source>
</reference>
<protein>
    <submittedName>
        <fullName evidence="7">Uncharacterized protein</fullName>
    </submittedName>
</protein>
<evidence type="ECO:0000256" key="5">
    <source>
        <dbReference type="SAM" id="MobiDB-lite"/>
    </source>
</evidence>
<feature type="region of interest" description="Disordered" evidence="5">
    <location>
        <begin position="475"/>
        <end position="495"/>
    </location>
</feature>
<feature type="transmembrane region" description="Helical" evidence="6">
    <location>
        <begin position="560"/>
        <end position="581"/>
    </location>
</feature>
<keyword evidence="2 6" id="KW-0812">Transmembrane</keyword>
<dbReference type="EMBL" id="CP134190">
    <property type="protein sequence ID" value="WPB06530.1"/>
    <property type="molecule type" value="Genomic_DNA"/>
</dbReference>
<evidence type="ECO:0000313" key="10">
    <source>
        <dbReference type="Proteomes" id="UP001302367"/>
    </source>
</evidence>